<evidence type="ECO:0000313" key="3">
    <source>
        <dbReference type="Proteomes" id="UP000696573"/>
    </source>
</evidence>
<dbReference type="SMART" id="SM00256">
    <property type="entry name" value="FBOX"/>
    <property type="match status" value="1"/>
</dbReference>
<dbReference type="EMBL" id="CABFNQ020000726">
    <property type="protein sequence ID" value="CAH0027227.1"/>
    <property type="molecule type" value="Genomic_DNA"/>
</dbReference>
<evidence type="ECO:0000313" key="2">
    <source>
        <dbReference type="EMBL" id="CAH0027227.1"/>
    </source>
</evidence>
<reference evidence="2" key="1">
    <citation type="submission" date="2021-10" db="EMBL/GenBank/DDBJ databases">
        <authorList>
            <person name="Piombo E."/>
        </authorList>
    </citation>
    <scope>NUCLEOTIDE SEQUENCE</scope>
</reference>
<dbReference type="SUPFAM" id="SSF81383">
    <property type="entry name" value="F-box domain"/>
    <property type="match status" value="1"/>
</dbReference>
<proteinExistence type="predicted"/>
<dbReference type="Proteomes" id="UP000696573">
    <property type="component" value="Unassembled WGS sequence"/>
</dbReference>
<dbReference type="OrthoDB" id="5126814at2759"/>
<protein>
    <recommendedName>
        <fullName evidence="1">F-box domain-containing protein</fullName>
    </recommendedName>
</protein>
<dbReference type="Pfam" id="PF12937">
    <property type="entry name" value="F-box-like"/>
    <property type="match status" value="1"/>
</dbReference>
<dbReference type="CDD" id="cd09917">
    <property type="entry name" value="F-box_SF"/>
    <property type="match status" value="1"/>
</dbReference>
<comment type="caution">
    <text evidence="2">The sequence shown here is derived from an EMBL/GenBank/DDBJ whole genome shotgun (WGS) entry which is preliminary data.</text>
</comment>
<keyword evidence="3" id="KW-1185">Reference proteome</keyword>
<organism evidence="2 3">
    <name type="scientific">Clonostachys rhizophaga</name>
    <dbReference type="NCBI Taxonomy" id="160324"/>
    <lineage>
        <taxon>Eukaryota</taxon>
        <taxon>Fungi</taxon>
        <taxon>Dikarya</taxon>
        <taxon>Ascomycota</taxon>
        <taxon>Pezizomycotina</taxon>
        <taxon>Sordariomycetes</taxon>
        <taxon>Hypocreomycetidae</taxon>
        <taxon>Hypocreales</taxon>
        <taxon>Bionectriaceae</taxon>
        <taxon>Clonostachys</taxon>
    </lineage>
</organism>
<dbReference type="InterPro" id="IPR036047">
    <property type="entry name" value="F-box-like_dom_sf"/>
</dbReference>
<name>A0A9N9VJ15_9HYPO</name>
<evidence type="ECO:0000259" key="1">
    <source>
        <dbReference type="PROSITE" id="PS50181"/>
    </source>
</evidence>
<dbReference type="PROSITE" id="PS50181">
    <property type="entry name" value="FBOX"/>
    <property type="match status" value="1"/>
</dbReference>
<sequence length="342" mass="38756">MLAFFAQLLGRRSPRRDSQPLQPSDPKLPTELLLKIFDFLDIDALISASQVCRAWKGMATAPELVSPFLRQLIPKADLLGLEQGNALMQMLKTQRRAQINRAEGRFSVLELPMEMGTNIETKLWITHDNRYVVSLADMRGDDQKIFTAYHIETKEVVFTKTLIGEHTGLILPKTNIFVGHNRLARDFDYVERLVYIDIDKREFFHEPILLKPTIWHWKLVLNDHGAAVAVGDPERYPAWRTAESADGAVRFGYQVGCKPHPTPMHVSGAPDIKHEGQSFFGLAASATDNRYLVAAGYSVALLIDFDPRKDGEVSEKGVYATEFKANECCNRHWYAGRPSWEC</sequence>
<dbReference type="Gene3D" id="1.20.1280.50">
    <property type="match status" value="1"/>
</dbReference>
<dbReference type="InterPro" id="IPR001810">
    <property type="entry name" value="F-box_dom"/>
</dbReference>
<accession>A0A9N9VJ15</accession>
<feature type="domain" description="F-box" evidence="1">
    <location>
        <begin position="22"/>
        <end position="72"/>
    </location>
</feature>
<dbReference type="AlphaFoldDB" id="A0A9N9VJ15"/>
<gene>
    <name evidence="2" type="ORF">CRHIZ90672A_00003757</name>
</gene>